<keyword evidence="2" id="KW-1185">Reference proteome</keyword>
<dbReference type="AlphaFoldDB" id="S8AZB0"/>
<organism evidence="1 2">
    <name type="scientific">Penicillium oxalicum (strain 114-2 / CGMCC 5302)</name>
    <name type="common">Penicillium decumbens</name>
    <dbReference type="NCBI Taxonomy" id="933388"/>
    <lineage>
        <taxon>Eukaryota</taxon>
        <taxon>Fungi</taxon>
        <taxon>Dikarya</taxon>
        <taxon>Ascomycota</taxon>
        <taxon>Pezizomycotina</taxon>
        <taxon>Eurotiomycetes</taxon>
        <taxon>Eurotiomycetidae</taxon>
        <taxon>Eurotiales</taxon>
        <taxon>Aspergillaceae</taxon>
        <taxon>Penicillium</taxon>
    </lineage>
</organism>
<name>S8AZB0_PENO1</name>
<protein>
    <submittedName>
        <fullName evidence="1">Uncharacterized protein</fullName>
    </submittedName>
</protein>
<sequence length="204" mass="22950">MSILARSERITGQNLSTASTPAMHGRILVRDPGMGSQVRYQLAKHTPLGSFGPVRDQWRFSSVICKGETSVLTRNTDHKLLVTSQCYYSLTKSHFCHESTPHVVWISPPGFVQETHGCSVQRAACTVMYGIDLPGRYSDLSCIPKLDQVEKLSRTQPQCGVQPQFVRPRDYYRRTGVEASTTPRCPFLSLLHDRPAEYSKTFMV</sequence>
<proteinExistence type="predicted"/>
<dbReference type="HOGENOM" id="CLU_1343659_0_0_1"/>
<gene>
    <name evidence="1" type="ORF">PDE_02265</name>
</gene>
<dbReference type="EMBL" id="KB644410">
    <property type="protein sequence ID" value="EPS27322.1"/>
    <property type="molecule type" value="Genomic_DNA"/>
</dbReference>
<reference evidence="1 2" key="1">
    <citation type="journal article" date="2013" name="PLoS ONE">
        <title>Genomic and secretomic analyses reveal unique features of the lignocellulolytic enzyme system of Penicillium decumbens.</title>
        <authorList>
            <person name="Liu G."/>
            <person name="Zhang L."/>
            <person name="Wei X."/>
            <person name="Zou G."/>
            <person name="Qin Y."/>
            <person name="Ma L."/>
            <person name="Li J."/>
            <person name="Zheng H."/>
            <person name="Wang S."/>
            <person name="Wang C."/>
            <person name="Xun L."/>
            <person name="Zhao G.-P."/>
            <person name="Zhou Z."/>
            <person name="Qu Y."/>
        </authorList>
    </citation>
    <scope>NUCLEOTIDE SEQUENCE [LARGE SCALE GENOMIC DNA]</scope>
    <source>
        <strain evidence="2">114-2 / CGMCC 5302</strain>
    </source>
</reference>
<accession>S8AZB0</accession>
<evidence type="ECO:0000313" key="2">
    <source>
        <dbReference type="Proteomes" id="UP000019376"/>
    </source>
</evidence>
<evidence type="ECO:0000313" key="1">
    <source>
        <dbReference type="EMBL" id="EPS27322.1"/>
    </source>
</evidence>
<dbReference type="Proteomes" id="UP000019376">
    <property type="component" value="Unassembled WGS sequence"/>
</dbReference>